<accession>A0A183D3S7</accession>
<keyword evidence="4" id="KW-1185">Reference proteome</keyword>
<evidence type="ECO:0000313" key="5">
    <source>
        <dbReference type="WBParaSite" id="GPUH_0000337401-mRNA-1"/>
    </source>
</evidence>
<proteinExistence type="predicted"/>
<dbReference type="OrthoDB" id="5813646at2759"/>
<evidence type="ECO:0000256" key="1">
    <source>
        <dbReference type="SAM" id="SignalP"/>
    </source>
</evidence>
<reference evidence="5" key="1">
    <citation type="submission" date="2016-06" db="UniProtKB">
        <authorList>
            <consortium name="WormBaseParasite"/>
        </authorList>
    </citation>
    <scope>IDENTIFICATION</scope>
</reference>
<sequence length="149" mass="16232">MRYLVLFAVGLAAVAAQQAPQDAPPFLTGAAPDVIKQFYDLLKADETKSDPQIDADIEAFVTKLGGDYKTRFDKFKQELKEGQAQYEKAHQAAVSKFSPAAKEADAKMSAIADNPTLNGIQKRQQIKAIMDSLDEKTRNEIISALSGGQ</sequence>
<dbReference type="WBParaSite" id="GPUH_0000337401-mRNA-1">
    <property type="protein sequence ID" value="GPUH_0000337401-mRNA-1"/>
    <property type="gene ID" value="GPUH_0000337401"/>
</dbReference>
<reference evidence="3 4" key="2">
    <citation type="submission" date="2018-11" db="EMBL/GenBank/DDBJ databases">
        <authorList>
            <consortium name="Pathogen Informatics"/>
        </authorList>
    </citation>
    <scope>NUCLEOTIDE SEQUENCE [LARGE SCALE GENOMIC DNA]</scope>
</reference>
<dbReference type="Proteomes" id="UP000271098">
    <property type="component" value="Unassembled WGS sequence"/>
</dbReference>
<feature type="domain" description="SXP/RAL-2 family protein Ani s 5-like cation-binding" evidence="2">
    <location>
        <begin position="36"/>
        <end position="137"/>
    </location>
</feature>
<feature type="chain" id="PRO_5043138570" evidence="1">
    <location>
        <begin position="17"/>
        <end position="149"/>
    </location>
</feature>
<evidence type="ECO:0000259" key="2">
    <source>
        <dbReference type="Pfam" id="PF02520"/>
    </source>
</evidence>
<dbReference type="AlphaFoldDB" id="A0A183D3S7"/>
<organism evidence="5">
    <name type="scientific">Gongylonema pulchrum</name>
    <dbReference type="NCBI Taxonomy" id="637853"/>
    <lineage>
        <taxon>Eukaryota</taxon>
        <taxon>Metazoa</taxon>
        <taxon>Ecdysozoa</taxon>
        <taxon>Nematoda</taxon>
        <taxon>Chromadorea</taxon>
        <taxon>Rhabditida</taxon>
        <taxon>Spirurina</taxon>
        <taxon>Spiruromorpha</taxon>
        <taxon>Spiruroidea</taxon>
        <taxon>Gongylonematidae</taxon>
        <taxon>Gongylonema</taxon>
    </lineage>
</organism>
<gene>
    <name evidence="3" type="ORF">GPUH_LOCUS3368</name>
</gene>
<evidence type="ECO:0000313" key="4">
    <source>
        <dbReference type="Proteomes" id="UP000271098"/>
    </source>
</evidence>
<evidence type="ECO:0000313" key="3">
    <source>
        <dbReference type="EMBL" id="VDK39262.1"/>
    </source>
</evidence>
<keyword evidence="1" id="KW-0732">Signal</keyword>
<dbReference type="PANTHER" id="PTHR21593">
    <property type="entry name" value="PRION-LIKE- Q/N-RICH -DOMAIN-BEARING PROTEIN PROTEIN"/>
    <property type="match status" value="1"/>
</dbReference>
<dbReference type="PANTHER" id="PTHR21593:SF36">
    <property type="entry name" value="DUF148 DOMAIN-CONTAINING PROTEIN-RELATED"/>
    <property type="match status" value="1"/>
</dbReference>
<protein>
    <submittedName>
        <fullName evidence="5">DUF148 domain-containing protein</fullName>
    </submittedName>
</protein>
<dbReference type="EMBL" id="UYRT01005717">
    <property type="protein sequence ID" value="VDK39262.1"/>
    <property type="molecule type" value="Genomic_DNA"/>
</dbReference>
<dbReference type="InterPro" id="IPR052823">
    <property type="entry name" value="SXP/RAL-2_related"/>
</dbReference>
<name>A0A183D3S7_9BILA</name>
<feature type="signal peptide" evidence="1">
    <location>
        <begin position="1"/>
        <end position="16"/>
    </location>
</feature>
<dbReference type="InterPro" id="IPR003677">
    <property type="entry name" value="ANIS5_cation-bd"/>
</dbReference>
<dbReference type="Pfam" id="PF02520">
    <property type="entry name" value="ANIS5_cation-bd"/>
    <property type="match status" value="1"/>
</dbReference>